<dbReference type="InterPro" id="IPR013525">
    <property type="entry name" value="ABC2_TM"/>
</dbReference>
<reference evidence="7 8" key="1">
    <citation type="submission" date="2018-07" db="EMBL/GenBank/DDBJ databases">
        <title>High-quality-draft genome sequence of Gaiella occulta.</title>
        <authorList>
            <person name="Severino R."/>
            <person name="Froufe H.J.C."/>
            <person name="Rainey F.A."/>
            <person name="Barroso C."/>
            <person name="Albuquerque L."/>
            <person name="Lobo-Da-Cunha A."/>
            <person name="Da Costa M.S."/>
            <person name="Egas C."/>
        </authorList>
    </citation>
    <scope>NUCLEOTIDE SEQUENCE [LARGE SCALE GENOMIC DNA]</scope>
    <source>
        <strain evidence="7 8">F2-233</strain>
    </source>
</reference>
<dbReference type="GO" id="GO:0140359">
    <property type="term" value="F:ABC-type transporter activity"/>
    <property type="evidence" value="ECO:0007669"/>
    <property type="project" value="InterPro"/>
</dbReference>
<keyword evidence="8" id="KW-1185">Reference proteome</keyword>
<sequence>MRLFLHELRMQQKLFWRNRESAVFVFVFPPMLFLLLGAVYSGTIEGYPAADALLVGLIGYGCANTAFAGLAITLVIRRESGVLKRLRATPLPPATYLAATLASTLAVFLLQTAVTLLLGFTLYGAHQPRSWAGLVGAVLLGVAAFAGMGFGATALIRSSEGASAVVNLVVLPMAFLSGSFGGTGGYPQLLRVVADVLPLTYLIQLLRDVYLRGEALWADPRQIAIVSAWGLVGLAIAWRRFGWEPRER</sequence>
<accession>A0A7M2Z090</accession>
<keyword evidence="5" id="KW-1003">Cell membrane</keyword>
<comment type="subcellular location">
    <subcellularLocation>
        <location evidence="5">Cell membrane</location>
        <topology evidence="5">Multi-pass membrane protein</topology>
    </subcellularLocation>
    <subcellularLocation>
        <location evidence="1">Membrane</location>
        <topology evidence="1">Multi-pass membrane protein</topology>
    </subcellularLocation>
</comment>
<evidence type="ECO:0000313" key="7">
    <source>
        <dbReference type="EMBL" id="RDI75691.1"/>
    </source>
</evidence>
<dbReference type="EMBL" id="QQZY01000001">
    <property type="protein sequence ID" value="RDI75691.1"/>
    <property type="molecule type" value="Genomic_DNA"/>
</dbReference>
<dbReference type="Pfam" id="PF01061">
    <property type="entry name" value="ABC2_membrane"/>
    <property type="match status" value="1"/>
</dbReference>
<evidence type="ECO:0000256" key="3">
    <source>
        <dbReference type="ARBA" id="ARBA00022989"/>
    </source>
</evidence>
<evidence type="ECO:0000256" key="4">
    <source>
        <dbReference type="ARBA" id="ARBA00023136"/>
    </source>
</evidence>
<evidence type="ECO:0000313" key="8">
    <source>
        <dbReference type="Proteomes" id="UP000254134"/>
    </source>
</evidence>
<evidence type="ECO:0000256" key="5">
    <source>
        <dbReference type="RuleBase" id="RU361157"/>
    </source>
</evidence>
<reference evidence="8" key="2">
    <citation type="journal article" date="2019" name="MicrobiologyOpen">
        <title>High-quality draft genome sequence of Gaiella occulta isolated from a 150 meter deep mineral water borehole and comparison with the genome sequences of other deep-branching lineages of the phylum Actinobacteria.</title>
        <authorList>
            <person name="Severino R."/>
            <person name="Froufe H.J.C."/>
            <person name="Barroso C."/>
            <person name="Albuquerque L."/>
            <person name="Lobo-da-Cunha A."/>
            <person name="da Costa M.S."/>
            <person name="Egas C."/>
        </authorList>
    </citation>
    <scope>NUCLEOTIDE SEQUENCE [LARGE SCALE GENOMIC DNA]</scope>
    <source>
        <strain evidence="8">F2-233</strain>
    </source>
</reference>
<keyword evidence="3 5" id="KW-1133">Transmembrane helix</keyword>
<dbReference type="PANTHER" id="PTHR43229:SF2">
    <property type="entry name" value="NODULATION PROTEIN J"/>
    <property type="match status" value="1"/>
</dbReference>
<dbReference type="OrthoDB" id="9778589at2"/>
<dbReference type="InterPro" id="IPR047817">
    <property type="entry name" value="ABC2_TM_bact-type"/>
</dbReference>
<evidence type="ECO:0000256" key="2">
    <source>
        <dbReference type="ARBA" id="ARBA00022692"/>
    </source>
</evidence>
<comment type="similarity">
    <text evidence="5">Belongs to the ABC-2 integral membrane protein family.</text>
</comment>
<dbReference type="PANTHER" id="PTHR43229">
    <property type="entry name" value="NODULATION PROTEIN J"/>
    <property type="match status" value="1"/>
</dbReference>
<dbReference type="Proteomes" id="UP000254134">
    <property type="component" value="Unassembled WGS sequence"/>
</dbReference>
<evidence type="ECO:0000259" key="6">
    <source>
        <dbReference type="PROSITE" id="PS51012"/>
    </source>
</evidence>
<evidence type="ECO:0000256" key="1">
    <source>
        <dbReference type="ARBA" id="ARBA00004141"/>
    </source>
</evidence>
<protein>
    <recommendedName>
        <fullName evidence="5">Transport permease protein</fullName>
    </recommendedName>
</protein>
<comment type="caution">
    <text evidence="7">The sequence shown here is derived from an EMBL/GenBank/DDBJ whole genome shotgun (WGS) entry which is preliminary data.</text>
</comment>
<feature type="transmembrane region" description="Helical" evidence="5">
    <location>
        <begin position="131"/>
        <end position="152"/>
    </location>
</feature>
<feature type="transmembrane region" description="Helical" evidence="5">
    <location>
        <begin position="223"/>
        <end position="241"/>
    </location>
</feature>
<dbReference type="AlphaFoldDB" id="A0A7M2Z090"/>
<feature type="transmembrane region" description="Helical" evidence="5">
    <location>
        <begin position="21"/>
        <end position="40"/>
    </location>
</feature>
<keyword evidence="2 5" id="KW-0812">Transmembrane</keyword>
<feature type="transmembrane region" description="Helical" evidence="5">
    <location>
        <begin position="52"/>
        <end position="76"/>
    </location>
</feature>
<keyword evidence="5" id="KW-0813">Transport</keyword>
<proteinExistence type="inferred from homology"/>
<feature type="domain" description="ABC transmembrane type-2" evidence="6">
    <location>
        <begin position="12"/>
        <end position="244"/>
    </location>
</feature>
<feature type="transmembrane region" description="Helical" evidence="5">
    <location>
        <begin position="164"/>
        <end position="183"/>
    </location>
</feature>
<dbReference type="RefSeq" id="WP_114794591.1">
    <property type="nucleotide sequence ID" value="NZ_QQZY01000001.1"/>
</dbReference>
<dbReference type="PROSITE" id="PS51012">
    <property type="entry name" value="ABC_TM2"/>
    <property type="match status" value="1"/>
</dbReference>
<dbReference type="InterPro" id="IPR000412">
    <property type="entry name" value="ABC_2_transport"/>
</dbReference>
<feature type="transmembrane region" description="Helical" evidence="5">
    <location>
        <begin position="96"/>
        <end position="125"/>
    </location>
</feature>
<dbReference type="GO" id="GO:0043190">
    <property type="term" value="C:ATP-binding cassette (ABC) transporter complex"/>
    <property type="evidence" value="ECO:0007669"/>
    <property type="project" value="InterPro"/>
</dbReference>
<dbReference type="InterPro" id="IPR051784">
    <property type="entry name" value="Nod_factor_ABC_transporter"/>
</dbReference>
<organism evidence="7 8">
    <name type="scientific">Gaiella occulta</name>
    <dbReference type="NCBI Taxonomy" id="1002870"/>
    <lineage>
        <taxon>Bacteria</taxon>
        <taxon>Bacillati</taxon>
        <taxon>Actinomycetota</taxon>
        <taxon>Thermoleophilia</taxon>
        <taxon>Gaiellales</taxon>
        <taxon>Gaiellaceae</taxon>
        <taxon>Gaiella</taxon>
    </lineage>
</organism>
<keyword evidence="4 5" id="KW-0472">Membrane</keyword>
<gene>
    <name evidence="7" type="ORF">Gocc_0110</name>
</gene>
<dbReference type="PIRSF" id="PIRSF006648">
    <property type="entry name" value="DrrB"/>
    <property type="match status" value="1"/>
</dbReference>
<name>A0A7M2Z090_9ACTN</name>